<dbReference type="PANTHER" id="PTHR36440">
    <property type="entry name" value="PUTATIVE (AFU_ORTHOLOGUE AFUA_8G07350)-RELATED"/>
    <property type="match status" value="1"/>
</dbReference>
<keyword evidence="3" id="KW-1185">Reference proteome</keyword>
<dbReference type="InterPro" id="IPR013096">
    <property type="entry name" value="Cupin_2"/>
</dbReference>
<dbReference type="Proteomes" id="UP000184212">
    <property type="component" value="Unassembled WGS sequence"/>
</dbReference>
<protein>
    <submittedName>
        <fullName evidence="2">Cupin domain-containing protein</fullName>
    </submittedName>
</protein>
<dbReference type="RefSeq" id="WP_073135835.1">
    <property type="nucleotide sequence ID" value="NZ_FQWQ01000002.1"/>
</dbReference>
<organism evidence="2 3">
    <name type="scientific">Chryseolinea serpens</name>
    <dbReference type="NCBI Taxonomy" id="947013"/>
    <lineage>
        <taxon>Bacteria</taxon>
        <taxon>Pseudomonadati</taxon>
        <taxon>Bacteroidota</taxon>
        <taxon>Cytophagia</taxon>
        <taxon>Cytophagales</taxon>
        <taxon>Fulvivirgaceae</taxon>
        <taxon>Chryseolinea</taxon>
    </lineage>
</organism>
<dbReference type="InterPro" id="IPR053146">
    <property type="entry name" value="QDO-like"/>
</dbReference>
<reference evidence="2 3" key="1">
    <citation type="submission" date="2016-11" db="EMBL/GenBank/DDBJ databases">
        <authorList>
            <person name="Jaros S."/>
            <person name="Januszkiewicz K."/>
            <person name="Wedrychowicz H."/>
        </authorList>
    </citation>
    <scope>NUCLEOTIDE SEQUENCE [LARGE SCALE GENOMIC DNA]</scope>
    <source>
        <strain evidence="2 3">DSM 24574</strain>
    </source>
</reference>
<evidence type="ECO:0000313" key="3">
    <source>
        <dbReference type="Proteomes" id="UP000184212"/>
    </source>
</evidence>
<feature type="domain" description="Cupin type-2" evidence="1">
    <location>
        <begin position="82"/>
        <end position="141"/>
    </location>
</feature>
<dbReference type="Gene3D" id="2.60.120.10">
    <property type="entry name" value="Jelly Rolls"/>
    <property type="match status" value="1"/>
</dbReference>
<dbReference type="SUPFAM" id="SSF51182">
    <property type="entry name" value="RmlC-like cupins"/>
    <property type="match status" value="1"/>
</dbReference>
<proteinExistence type="predicted"/>
<dbReference type="InterPro" id="IPR011051">
    <property type="entry name" value="RmlC_Cupin_sf"/>
</dbReference>
<dbReference type="PANTHER" id="PTHR36440:SF1">
    <property type="entry name" value="PUTATIVE (AFU_ORTHOLOGUE AFUA_8G07350)-RELATED"/>
    <property type="match status" value="1"/>
</dbReference>
<evidence type="ECO:0000313" key="2">
    <source>
        <dbReference type="EMBL" id="SHH20944.1"/>
    </source>
</evidence>
<dbReference type="InterPro" id="IPR014710">
    <property type="entry name" value="RmlC-like_jellyroll"/>
</dbReference>
<dbReference type="OrthoDB" id="1423961at2"/>
<sequence>MKRKNFVMDTLLSLLAAGPLFGFARVRSGSDTRTRVGFKVNSGEARFGKHFKMKGVTLNTLDIKISGKDTENDLAVFEQTGLTPKGGPPLHVHPYQDEWFYVIEGEYVFQVGEEKFPLKAGDTIFLPRNVQHAFVQLTENGRMIVSYLPAGKMEAFFAITDRWTSPPSKEEIAKLFADHDMKIVGPPLKAD</sequence>
<dbReference type="AlphaFoldDB" id="A0A1M5R3I0"/>
<dbReference type="STRING" id="947013.SAMN04488109_3175"/>
<gene>
    <name evidence="2" type="ORF">SAMN04488109_3175</name>
</gene>
<evidence type="ECO:0000259" key="1">
    <source>
        <dbReference type="Pfam" id="PF07883"/>
    </source>
</evidence>
<accession>A0A1M5R3I0</accession>
<dbReference type="Pfam" id="PF07883">
    <property type="entry name" value="Cupin_2"/>
    <property type="match status" value="1"/>
</dbReference>
<name>A0A1M5R3I0_9BACT</name>
<dbReference type="EMBL" id="FQWQ01000002">
    <property type="protein sequence ID" value="SHH20944.1"/>
    <property type="molecule type" value="Genomic_DNA"/>
</dbReference>